<comment type="caution">
    <text evidence="2">The sequence shown here is derived from an EMBL/GenBank/DDBJ whole genome shotgun (WGS) entry which is preliminary data.</text>
</comment>
<evidence type="ECO:0000259" key="1">
    <source>
        <dbReference type="Pfam" id="PF07157"/>
    </source>
</evidence>
<accession>A0ABQ6FAW2</accession>
<dbReference type="RefSeq" id="WP_284187984.1">
    <property type="nucleotide sequence ID" value="NZ_BSPX01000029.1"/>
</dbReference>
<evidence type="ECO:0000313" key="3">
    <source>
        <dbReference type="Proteomes" id="UP001157167"/>
    </source>
</evidence>
<dbReference type="InterPro" id="IPR009826">
    <property type="entry name" value="DNA_circ_N"/>
</dbReference>
<proteinExistence type="predicted"/>
<protein>
    <submittedName>
        <fullName evidence="2">Tail protein</fullName>
    </submittedName>
</protein>
<gene>
    <name evidence="2" type="ORF">GCM10007933_21580</name>
</gene>
<dbReference type="Proteomes" id="UP001157167">
    <property type="component" value="Unassembled WGS sequence"/>
</dbReference>
<feature type="domain" description="DNA circulation N-terminal" evidence="1">
    <location>
        <begin position="7"/>
        <end position="91"/>
    </location>
</feature>
<sequence length="375" mass="40087">MSWRDRLQRGSFRGFDFLTDSHEAKGGRRLVVHEFPGADEPIVEDLGGKAREWRVVAYFIGADYDRERNGFLALLAEGVADWLTHPWLGKVWARAREWSVSESNERGGYAAVSIDFVAGGRAPYVPDVDKVDAAIDRVRRTRDAIAADFSLAPMPLDVMTRFRSQVSNAVEGLRTVIALTALPVAQASTVISSIQGIKGDLATLLATPASYAAALASLADTIGNVQGLTDPQRVRAVARLAQVAKRTAAEAVPAGSNTAREATVRARMVATAAVDLALADYTTAAARDAAQAGAVGVLDVLLPTMPDALFETTWELRTGVIEALASQALDPAQVRDVVSATPAVVLAHRLDADEDVFNATNGVRHPLFVQGRVHG</sequence>
<dbReference type="EMBL" id="BSPX01000029">
    <property type="protein sequence ID" value="GLT22698.1"/>
    <property type="molecule type" value="Genomic_DNA"/>
</dbReference>
<dbReference type="Pfam" id="PF07157">
    <property type="entry name" value="DNA_circ_N"/>
    <property type="match status" value="1"/>
</dbReference>
<reference evidence="3" key="1">
    <citation type="journal article" date="2019" name="Int. J. Syst. Evol. Microbiol.">
        <title>The Global Catalogue of Microorganisms (GCM) 10K type strain sequencing project: providing services to taxonomists for standard genome sequencing and annotation.</title>
        <authorList>
            <consortium name="The Broad Institute Genomics Platform"/>
            <consortium name="The Broad Institute Genome Sequencing Center for Infectious Disease"/>
            <person name="Wu L."/>
            <person name="Ma J."/>
        </authorList>
    </citation>
    <scope>NUCLEOTIDE SEQUENCE [LARGE SCALE GENOMIC DNA]</scope>
    <source>
        <strain evidence="3">NBRC 102407</strain>
    </source>
</reference>
<organism evidence="2 3">
    <name type="scientific">Zoogloea oryzae</name>
    <dbReference type="NCBI Taxonomy" id="310767"/>
    <lineage>
        <taxon>Bacteria</taxon>
        <taxon>Pseudomonadati</taxon>
        <taxon>Pseudomonadota</taxon>
        <taxon>Betaproteobacteria</taxon>
        <taxon>Rhodocyclales</taxon>
        <taxon>Zoogloeaceae</taxon>
        <taxon>Zoogloea</taxon>
    </lineage>
</organism>
<keyword evidence="3" id="KW-1185">Reference proteome</keyword>
<evidence type="ECO:0000313" key="2">
    <source>
        <dbReference type="EMBL" id="GLT22698.1"/>
    </source>
</evidence>
<name>A0ABQ6FAW2_9RHOO</name>